<dbReference type="InterPro" id="IPR000276">
    <property type="entry name" value="GPCR_Rhodpsn"/>
</dbReference>
<feature type="transmembrane region" description="Helical" evidence="5">
    <location>
        <begin position="255"/>
        <end position="278"/>
    </location>
</feature>
<dbReference type="Pfam" id="PF10320">
    <property type="entry name" value="7TM_GPCR_Srsx"/>
    <property type="match status" value="1"/>
</dbReference>
<feature type="transmembrane region" description="Helical" evidence="5">
    <location>
        <begin position="21"/>
        <end position="40"/>
    </location>
</feature>
<dbReference type="PANTHER" id="PTHR23360">
    <property type="entry name" value="G-PROTEIN COUPLED RECEPTORS FAMILY 1 PROFILE DOMAIN-CONTAINING PROTEIN-RELATED"/>
    <property type="match status" value="1"/>
</dbReference>
<protein>
    <submittedName>
        <fullName evidence="8">G-protein coupled receptors family 1 profile domain-containing protein</fullName>
    </submittedName>
</protein>
<proteinExistence type="predicted"/>
<sequence>MTNNTDPIYVEFKDKGISAPLVLLISIKVFVCLIGIILNGDLVLITWKTKNLRGACNVQIALNAFSICIQQSSTFVTLFVVLSGKNFISLIYCGIIQTFPLFFSMFTNGIALSIGVDRLLSVLFPIWYALHDKRNYLVIIIISCCIYSVIVPVIGLKISLENPEIPVICTVIDPVQKEASWIVIMMLIVNLTSVFCYINVWIILMFKKSSMKKKQINVFKSLSMILLMEICGWITNYLMRIIVNSANNHSVNTWYLINISTIAPYIAMSLSPVSLYIFSSEYNKAFINQFTKFISPPIVNPTIYPVIPYKQIIPPINSASQSLKEKIQKNLVINNNNYLKNN</sequence>
<dbReference type="Proteomes" id="UP000887563">
    <property type="component" value="Unplaced"/>
</dbReference>
<dbReference type="Gene3D" id="1.20.1070.10">
    <property type="entry name" value="Rhodopsin 7-helix transmembrane proteins"/>
    <property type="match status" value="1"/>
</dbReference>
<reference evidence="8" key="1">
    <citation type="submission" date="2022-11" db="UniProtKB">
        <authorList>
            <consortium name="WormBaseParasite"/>
        </authorList>
    </citation>
    <scope>IDENTIFICATION</scope>
</reference>
<evidence type="ECO:0000256" key="5">
    <source>
        <dbReference type="SAM" id="Phobius"/>
    </source>
</evidence>
<feature type="transmembrane region" description="Helical" evidence="5">
    <location>
        <begin position="218"/>
        <end position="243"/>
    </location>
</feature>
<dbReference type="WBParaSite" id="Minc3s00700g16274">
    <property type="protein sequence ID" value="Minc3s00700g16274"/>
    <property type="gene ID" value="Minc3s00700g16274"/>
</dbReference>
<dbReference type="PROSITE" id="PS50262">
    <property type="entry name" value="G_PROTEIN_RECEP_F1_2"/>
    <property type="match status" value="1"/>
</dbReference>
<evidence type="ECO:0000256" key="3">
    <source>
        <dbReference type="ARBA" id="ARBA00022989"/>
    </source>
</evidence>
<keyword evidence="7" id="KW-1185">Reference proteome</keyword>
<evidence type="ECO:0000256" key="1">
    <source>
        <dbReference type="ARBA" id="ARBA00004370"/>
    </source>
</evidence>
<evidence type="ECO:0000313" key="8">
    <source>
        <dbReference type="WBParaSite" id="Minc3s00700g16274"/>
    </source>
</evidence>
<name>A0A914LNS0_MELIC</name>
<dbReference type="SMART" id="SM01381">
    <property type="entry name" value="7TM_GPCR_Srsx"/>
    <property type="match status" value="1"/>
</dbReference>
<keyword evidence="4 5" id="KW-0472">Membrane</keyword>
<dbReference type="SUPFAM" id="SSF81321">
    <property type="entry name" value="Family A G protein-coupled receptor-like"/>
    <property type="match status" value="1"/>
</dbReference>
<dbReference type="InterPro" id="IPR017452">
    <property type="entry name" value="GPCR_Rhodpsn_7TM"/>
</dbReference>
<feature type="transmembrane region" description="Helical" evidence="5">
    <location>
        <begin position="137"/>
        <end position="160"/>
    </location>
</feature>
<dbReference type="GO" id="GO:0016020">
    <property type="term" value="C:membrane"/>
    <property type="evidence" value="ECO:0007669"/>
    <property type="project" value="UniProtKB-SubCell"/>
</dbReference>
<keyword evidence="2 5" id="KW-0812">Transmembrane</keyword>
<dbReference type="PANTHER" id="PTHR23360:SF5">
    <property type="entry name" value="G-PROTEIN COUPLED RECEPTORS FAMILY 1 PROFILE DOMAIN-CONTAINING PROTEIN"/>
    <property type="match status" value="1"/>
</dbReference>
<evidence type="ECO:0000256" key="2">
    <source>
        <dbReference type="ARBA" id="ARBA00022692"/>
    </source>
</evidence>
<keyword evidence="3 5" id="KW-1133">Transmembrane helix</keyword>
<feature type="transmembrane region" description="Helical" evidence="5">
    <location>
        <begin position="180"/>
        <end position="206"/>
    </location>
</feature>
<dbReference type="InterPro" id="IPR019424">
    <property type="entry name" value="7TM_GPCR_Srsx"/>
</dbReference>
<dbReference type="InterPro" id="IPR047130">
    <property type="entry name" value="7TM_GPCR_Srsx_nematod"/>
</dbReference>
<evidence type="ECO:0000313" key="7">
    <source>
        <dbReference type="Proteomes" id="UP000887563"/>
    </source>
</evidence>
<accession>A0A914LNS0</accession>
<evidence type="ECO:0000259" key="6">
    <source>
        <dbReference type="PROSITE" id="PS50262"/>
    </source>
</evidence>
<evidence type="ECO:0000256" key="4">
    <source>
        <dbReference type="ARBA" id="ARBA00023136"/>
    </source>
</evidence>
<feature type="domain" description="G-protein coupled receptors family 1 profile" evidence="6">
    <location>
        <begin position="38"/>
        <end position="275"/>
    </location>
</feature>
<comment type="subcellular location">
    <subcellularLocation>
        <location evidence="1">Membrane</location>
    </subcellularLocation>
</comment>
<dbReference type="AlphaFoldDB" id="A0A914LNS0"/>
<feature type="transmembrane region" description="Helical" evidence="5">
    <location>
        <begin position="60"/>
        <end position="82"/>
    </location>
</feature>
<organism evidence="7 8">
    <name type="scientific">Meloidogyne incognita</name>
    <name type="common">Southern root-knot nematode worm</name>
    <name type="synonym">Oxyuris incognita</name>
    <dbReference type="NCBI Taxonomy" id="6306"/>
    <lineage>
        <taxon>Eukaryota</taxon>
        <taxon>Metazoa</taxon>
        <taxon>Ecdysozoa</taxon>
        <taxon>Nematoda</taxon>
        <taxon>Chromadorea</taxon>
        <taxon>Rhabditida</taxon>
        <taxon>Tylenchina</taxon>
        <taxon>Tylenchomorpha</taxon>
        <taxon>Tylenchoidea</taxon>
        <taxon>Meloidogynidae</taxon>
        <taxon>Meloidogyninae</taxon>
        <taxon>Meloidogyne</taxon>
        <taxon>Meloidogyne incognita group</taxon>
    </lineage>
</organism>
<dbReference type="GO" id="GO:0004930">
    <property type="term" value="F:G protein-coupled receptor activity"/>
    <property type="evidence" value="ECO:0007669"/>
    <property type="project" value="InterPro"/>
</dbReference>